<dbReference type="EMBL" id="UINC01083202">
    <property type="protein sequence ID" value="SVC28682.1"/>
    <property type="molecule type" value="Genomic_DNA"/>
</dbReference>
<accession>A0A382L033</accession>
<gene>
    <name evidence="1" type="ORF">METZ01_LOCUS281536</name>
</gene>
<protein>
    <submittedName>
        <fullName evidence="1">Uncharacterized protein</fullName>
    </submittedName>
</protein>
<sequence>MVLKLNQKQELFTKTERDFPENLVFFGVADSSCIGLTGNGRLKT</sequence>
<dbReference type="AlphaFoldDB" id="A0A382L033"/>
<organism evidence="1">
    <name type="scientific">marine metagenome</name>
    <dbReference type="NCBI Taxonomy" id="408172"/>
    <lineage>
        <taxon>unclassified sequences</taxon>
        <taxon>metagenomes</taxon>
        <taxon>ecological metagenomes</taxon>
    </lineage>
</organism>
<reference evidence="1" key="1">
    <citation type="submission" date="2018-05" db="EMBL/GenBank/DDBJ databases">
        <authorList>
            <person name="Lanie J.A."/>
            <person name="Ng W.-L."/>
            <person name="Kazmierczak K.M."/>
            <person name="Andrzejewski T.M."/>
            <person name="Davidsen T.M."/>
            <person name="Wayne K.J."/>
            <person name="Tettelin H."/>
            <person name="Glass J.I."/>
            <person name="Rusch D."/>
            <person name="Podicherti R."/>
            <person name="Tsui H.-C.T."/>
            <person name="Winkler M.E."/>
        </authorList>
    </citation>
    <scope>NUCLEOTIDE SEQUENCE</scope>
</reference>
<name>A0A382L033_9ZZZZ</name>
<evidence type="ECO:0000313" key="1">
    <source>
        <dbReference type="EMBL" id="SVC28682.1"/>
    </source>
</evidence>
<proteinExistence type="predicted"/>